<dbReference type="GO" id="GO:0016747">
    <property type="term" value="F:acyltransferase activity, transferring groups other than amino-acyl groups"/>
    <property type="evidence" value="ECO:0007669"/>
    <property type="project" value="InterPro"/>
</dbReference>
<dbReference type="Pfam" id="PF00583">
    <property type="entry name" value="Acetyltransf_1"/>
    <property type="match status" value="1"/>
</dbReference>
<dbReference type="InterPro" id="IPR000182">
    <property type="entry name" value="GNAT_dom"/>
</dbReference>
<dbReference type="PROSITE" id="PS51186">
    <property type="entry name" value="GNAT"/>
    <property type="match status" value="1"/>
</dbReference>
<dbReference type="AlphaFoldDB" id="A0A1G2BFV1"/>
<name>A0A1G2BFV1_9BACT</name>
<proteinExistence type="predicted"/>
<accession>A0A1G2BFV1</accession>
<feature type="domain" description="N-acetyltransferase" evidence="1">
    <location>
        <begin position="11"/>
        <end position="174"/>
    </location>
</feature>
<gene>
    <name evidence="2" type="ORF">A2319_02465</name>
</gene>
<protein>
    <recommendedName>
        <fullName evidence="1">N-acetyltransferase domain-containing protein</fullName>
    </recommendedName>
</protein>
<dbReference type="Proteomes" id="UP000176420">
    <property type="component" value="Unassembled WGS sequence"/>
</dbReference>
<dbReference type="Gene3D" id="3.40.630.30">
    <property type="match status" value="1"/>
</dbReference>
<dbReference type="EMBL" id="MHKI01000005">
    <property type="protein sequence ID" value="OGY88061.1"/>
    <property type="molecule type" value="Genomic_DNA"/>
</dbReference>
<dbReference type="InterPro" id="IPR016181">
    <property type="entry name" value="Acyl_CoA_acyltransferase"/>
</dbReference>
<dbReference type="CDD" id="cd04301">
    <property type="entry name" value="NAT_SF"/>
    <property type="match status" value="1"/>
</dbReference>
<dbReference type="SUPFAM" id="SSF55729">
    <property type="entry name" value="Acyl-CoA N-acyltransferases (Nat)"/>
    <property type="match status" value="1"/>
</dbReference>
<evidence type="ECO:0000259" key="1">
    <source>
        <dbReference type="PROSITE" id="PS51186"/>
    </source>
</evidence>
<comment type="caution">
    <text evidence="2">The sequence shown here is derived from an EMBL/GenBank/DDBJ whole genome shotgun (WGS) entry which is preliminary data.</text>
</comment>
<evidence type="ECO:0000313" key="2">
    <source>
        <dbReference type="EMBL" id="OGY88061.1"/>
    </source>
</evidence>
<sequence>MKISFVDFFSKDISTPLAEELIACYRAVFAGSPWFEDWSREQVYEDLRHEITLTSSCWLALVDKKVIGFCWGYPIIVSELEQKLGISTSLLGDERVAYQAEMGVLENFRGQGIARELFQRRREDFLRQGLVRGAVRTKEGPPPSVTYTWYLQEGYRVVARYTDGTGRVIMTRRL</sequence>
<organism evidence="2 3">
    <name type="scientific">Candidatus Kerfeldbacteria bacterium RIFOXYB2_FULL_38_14</name>
    <dbReference type="NCBI Taxonomy" id="1798547"/>
    <lineage>
        <taxon>Bacteria</taxon>
        <taxon>Candidatus Kerfeldiibacteriota</taxon>
    </lineage>
</organism>
<evidence type="ECO:0000313" key="3">
    <source>
        <dbReference type="Proteomes" id="UP000176420"/>
    </source>
</evidence>
<reference evidence="2 3" key="1">
    <citation type="journal article" date="2016" name="Nat. Commun.">
        <title>Thousands of microbial genomes shed light on interconnected biogeochemical processes in an aquifer system.</title>
        <authorList>
            <person name="Anantharaman K."/>
            <person name="Brown C.T."/>
            <person name="Hug L.A."/>
            <person name="Sharon I."/>
            <person name="Castelle C.J."/>
            <person name="Probst A.J."/>
            <person name="Thomas B.C."/>
            <person name="Singh A."/>
            <person name="Wilkins M.J."/>
            <person name="Karaoz U."/>
            <person name="Brodie E.L."/>
            <person name="Williams K.H."/>
            <person name="Hubbard S.S."/>
            <person name="Banfield J.F."/>
        </authorList>
    </citation>
    <scope>NUCLEOTIDE SEQUENCE [LARGE SCALE GENOMIC DNA]</scope>
</reference>